<keyword evidence="1" id="KW-0547">Nucleotide-binding</keyword>
<dbReference type="InterPro" id="IPR045455">
    <property type="entry name" value="NrS-1_pol-like_helicase"/>
</dbReference>
<dbReference type="InterPro" id="IPR051620">
    <property type="entry name" value="ORF904-like_C"/>
</dbReference>
<dbReference type="InterPro" id="IPR006500">
    <property type="entry name" value="Helicase_put_C_phage/plasmid"/>
</dbReference>
<name>A0ABT3SLQ7_9MYCO</name>
<dbReference type="InterPro" id="IPR014818">
    <property type="entry name" value="Phage/plasmid_primase_P4_C"/>
</dbReference>
<dbReference type="RefSeq" id="WP_266000334.1">
    <property type="nucleotide sequence ID" value="NZ_JAPJDN010000040.1"/>
</dbReference>
<accession>A0ABT3SLQ7</accession>
<dbReference type="NCBIfam" id="TIGR01613">
    <property type="entry name" value="primase_Cterm"/>
    <property type="match status" value="1"/>
</dbReference>
<evidence type="ECO:0000256" key="2">
    <source>
        <dbReference type="ARBA" id="ARBA00022801"/>
    </source>
</evidence>
<protein>
    <submittedName>
        <fullName evidence="5">Phage/plasmid primase, P4 family</fullName>
    </submittedName>
</protein>
<evidence type="ECO:0000256" key="3">
    <source>
        <dbReference type="ARBA" id="ARBA00022840"/>
    </source>
</evidence>
<dbReference type="Proteomes" id="UP001300745">
    <property type="component" value="Unassembled WGS sequence"/>
</dbReference>
<keyword evidence="2" id="KW-0378">Hydrolase</keyword>
<dbReference type="Pfam" id="PF08706">
    <property type="entry name" value="D5_N"/>
    <property type="match status" value="1"/>
</dbReference>
<dbReference type="SUPFAM" id="SSF52540">
    <property type="entry name" value="P-loop containing nucleoside triphosphate hydrolases"/>
    <property type="match status" value="1"/>
</dbReference>
<dbReference type="PROSITE" id="PS51206">
    <property type="entry name" value="SF3_HELICASE_1"/>
    <property type="match status" value="1"/>
</dbReference>
<dbReference type="Pfam" id="PF19263">
    <property type="entry name" value="DUF5906"/>
    <property type="match status" value="1"/>
</dbReference>
<sequence>MAYRIAARYSGQLLHVTRLGWHHWDGTRWSPDDRGVAKRAVLAELRRALAESLDDKELRADARKCESAAGISGVLDIASALEPFAAAVTDLDADAHLLNVANGTLDLHTHELRPHDPAQRITKICRGAYHPDAQSQLWQAFLTRVLPDDDVRGFLQRLVGIGLLGEVREHVLPILTGTGANGKSVFDKAIRHTLGDYAATAEPDLFMHRDGAHPTGEMDLRGVRWTVVSESDKDRRLAEATMKRLTGGDTIRARRMRQDFVEFTPSHTPLLITNHLPKVSGDDAAIWRRLRVIPFDIVIPEHEQDHELDTRLQLEADGILTWAITGYREYLDRGLDEPATVRNATDTYHRNSDAIARFIEDECTISSPVLKATTGQLHEAWERWRIRDGAEPMSQKAFGLALDRHSHPVTDRDQNGRWRAGIAVRTDQP</sequence>
<comment type="caution">
    <text evidence="5">The sequence shown here is derived from an EMBL/GenBank/DDBJ whole genome shotgun (WGS) entry which is preliminary data.</text>
</comment>
<dbReference type="InterPro" id="IPR027417">
    <property type="entry name" value="P-loop_NTPase"/>
</dbReference>
<evidence type="ECO:0000259" key="4">
    <source>
        <dbReference type="PROSITE" id="PS51206"/>
    </source>
</evidence>
<dbReference type="SMART" id="SM00885">
    <property type="entry name" value="D5_N"/>
    <property type="match status" value="1"/>
</dbReference>
<dbReference type="InterPro" id="IPR014015">
    <property type="entry name" value="Helicase_SF3_DNA-vir"/>
</dbReference>
<reference evidence="5 6" key="1">
    <citation type="submission" date="2022-11" db="EMBL/GenBank/DDBJ databases">
        <title>Mycobacterium sp. nov.</title>
        <authorList>
            <person name="Papic B."/>
            <person name="Spicic S."/>
            <person name="Duvnjak S."/>
        </authorList>
    </citation>
    <scope>NUCLEOTIDE SEQUENCE [LARGE SCALE GENOMIC DNA]</scope>
    <source>
        <strain evidence="5 6">CVI_P4</strain>
    </source>
</reference>
<evidence type="ECO:0000256" key="1">
    <source>
        <dbReference type="ARBA" id="ARBA00022741"/>
    </source>
</evidence>
<gene>
    <name evidence="5" type="ORF">ORI27_27580</name>
</gene>
<evidence type="ECO:0000313" key="5">
    <source>
        <dbReference type="EMBL" id="MCX2940459.1"/>
    </source>
</evidence>
<dbReference type="Gene3D" id="3.40.50.300">
    <property type="entry name" value="P-loop containing nucleotide triphosphate hydrolases"/>
    <property type="match status" value="1"/>
</dbReference>
<evidence type="ECO:0000313" key="6">
    <source>
        <dbReference type="Proteomes" id="UP001300745"/>
    </source>
</evidence>
<organism evidence="5 6">
    <name type="scientific">Mycobacterium pinniadriaticum</name>
    <dbReference type="NCBI Taxonomy" id="2994102"/>
    <lineage>
        <taxon>Bacteria</taxon>
        <taxon>Bacillati</taxon>
        <taxon>Actinomycetota</taxon>
        <taxon>Actinomycetes</taxon>
        <taxon>Mycobacteriales</taxon>
        <taxon>Mycobacteriaceae</taxon>
        <taxon>Mycobacterium</taxon>
    </lineage>
</organism>
<keyword evidence="3" id="KW-0067">ATP-binding</keyword>
<dbReference type="PANTHER" id="PTHR35372:SF2">
    <property type="entry name" value="SF3 HELICASE DOMAIN-CONTAINING PROTEIN"/>
    <property type="match status" value="1"/>
</dbReference>
<feature type="domain" description="SF3 helicase" evidence="4">
    <location>
        <begin position="150"/>
        <end position="308"/>
    </location>
</feature>
<keyword evidence="6" id="KW-1185">Reference proteome</keyword>
<proteinExistence type="predicted"/>
<dbReference type="EMBL" id="JAPJDO010000040">
    <property type="protein sequence ID" value="MCX2940459.1"/>
    <property type="molecule type" value="Genomic_DNA"/>
</dbReference>
<dbReference type="PANTHER" id="PTHR35372">
    <property type="entry name" value="ATP BINDING PROTEIN-RELATED"/>
    <property type="match status" value="1"/>
</dbReference>